<dbReference type="Proteomes" id="UP000198280">
    <property type="component" value="Unassembled WGS sequence"/>
</dbReference>
<keyword evidence="3" id="KW-1185">Reference proteome</keyword>
<dbReference type="RefSeq" id="WP_179279667.1">
    <property type="nucleotide sequence ID" value="NZ_FZOF01000002.1"/>
</dbReference>
<feature type="compositionally biased region" description="Basic and acidic residues" evidence="1">
    <location>
        <begin position="163"/>
        <end position="172"/>
    </location>
</feature>
<proteinExistence type="predicted"/>
<feature type="region of interest" description="Disordered" evidence="1">
    <location>
        <begin position="244"/>
        <end position="276"/>
    </location>
</feature>
<feature type="compositionally biased region" description="Pro residues" evidence="1">
    <location>
        <begin position="68"/>
        <end position="91"/>
    </location>
</feature>
<dbReference type="EMBL" id="FZOF01000002">
    <property type="protein sequence ID" value="SNS01604.1"/>
    <property type="molecule type" value="Genomic_DNA"/>
</dbReference>
<feature type="compositionally biased region" description="Basic and acidic residues" evidence="1">
    <location>
        <begin position="145"/>
        <end position="154"/>
    </location>
</feature>
<name>A0A239B2Y5_9ACTN</name>
<sequence>MHGGRGDEAYPEVHEGVVLPADGGIPGPGATAAWGAGPAAGQPWGEQPQAYNPPQQSLPDTDATQLFPPYPQARPPMPAHAPQQPPAPQFQPGPVADATQVFPPYPTPEAAYGMRPGDADATQHLPRFEDAPTPQGAPGYGYPHEAQHQGHQGHDGMPPAQQPHDDFGHLYRQDGPPPQQPGYAAAPDYAQPAYGQRDHAPQPSYGYDEPAPTRRRLTPAALIGIVVGGCAVAGLLAGALMSGGDDDPAAAQSPAPSSSASAPASSGGGGGENAAEKQAKGLEALLKTSGSNRTSVINAVAGIKGCRNLDGAAADLRAAAQQRNDLMTQLKSLPVDKLPNHQALTDALNKAWTASAAADNHYAAWADQLKGGKKFCRHGQARHTDQYAAGNTQSGTASQAKAAAAALWNPIAKKYGLTQHQGGQL</sequence>
<gene>
    <name evidence="2" type="ORF">SAMN05216252_102309</name>
</gene>
<accession>A0A239B2Y5</accession>
<feature type="region of interest" description="Disordered" evidence="1">
    <location>
        <begin position="18"/>
        <end position="212"/>
    </location>
</feature>
<feature type="compositionally biased region" description="Polar residues" evidence="1">
    <location>
        <begin position="52"/>
        <end position="64"/>
    </location>
</feature>
<feature type="compositionally biased region" description="Low complexity" evidence="1">
    <location>
        <begin position="181"/>
        <end position="195"/>
    </location>
</feature>
<feature type="compositionally biased region" description="Low complexity" evidence="1">
    <location>
        <begin position="20"/>
        <end position="50"/>
    </location>
</feature>
<dbReference type="AlphaFoldDB" id="A0A239B2Y5"/>
<organism evidence="2 3">
    <name type="scientific">Actinacidiphila glaucinigra</name>
    <dbReference type="NCBI Taxonomy" id="235986"/>
    <lineage>
        <taxon>Bacteria</taxon>
        <taxon>Bacillati</taxon>
        <taxon>Actinomycetota</taxon>
        <taxon>Actinomycetes</taxon>
        <taxon>Kitasatosporales</taxon>
        <taxon>Streptomycetaceae</taxon>
        <taxon>Actinacidiphila</taxon>
    </lineage>
</organism>
<evidence type="ECO:0000313" key="3">
    <source>
        <dbReference type="Proteomes" id="UP000198280"/>
    </source>
</evidence>
<evidence type="ECO:0000256" key="1">
    <source>
        <dbReference type="SAM" id="MobiDB-lite"/>
    </source>
</evidence>
<reference evidence="2 3" key="1">
    <citation type="submission" date="2017-06" db="EMBL/GenBank/DDBJ databases">
        <authorList>
            <person name="Kim H.J."/>
            <person name="Triplett B.A."/>
        </authorList>
    </citation>
    <scope>NUCLEOTIDE SEQUENCE [LARGE SCALE GENOMIC DNA]</scope>
    <source>
        <strain evidence="2 3">CGMCC 4.1858</strain>
    </source>
</reference>
<protein>
    <submittedName>
        <fullName evidence="2">Uncharacterized protein</fullName>
    </submittedName>
</protein>
<evidence type="ECO:0000313" key="2">
    <source>
        <dbReference type="EMBL" id="SNS01604.1"/>
    </source>
</evidence>
<feature type="compositionally biased region" description="Low complexity" evidence="1">
    <location>
        <begin position="244"/>
        <end position="265"/>
    </location>
</feature>